<proteinExistence type="predicted"/>
<protein>
    <submittedName>
        <fullName evidence="1">Uncharacterized protein</fullName>
    </submittedName>
</protein>
<gene>
    <name evidence="1" type="ORF">H0266_13315</name>
</gene>
<comment type="caution">
    <text evidence="1">The sequence shown here is derived from an EMBL/GenBank/DDBJ whole genome shotgun (WGS) entry which is preliminary data.</text>
</comment>
<dbReference type="AlphaFoldDB" id="A0A838CV68"/>
<dbReference type="RefSeq" id="WP_181472927.1">
    <property type="nucleotide sequence ID" value="NZ_JACEFG010000003.1"/>
</dbReference>
<dbReference type="Proteomes" id="UP000571017">
    <property type="component" value="Unassembled WGS sequence"/>
</dbReference>
<name>A0A838CV68_9BACI</name>
<accession>A0A838CV68</accession>
<evidence type="ECO:0000313" key="2">
    <source>
        <dbReference type="Proteomes" id="UP000571017"/>
    </source>
</evidence>
<sequence>MVVSGKIHHKHHHIDFEVNLDHEGIREGKIESEDAKRALIQAINRKFRVMYPLSSTIDPVHVRTF</sequence>
<organism evidence="1 2">
    <name type="scientific">Halobacillus locisalis</name>
    <dbReference type="NCBI Taxonomy" id="220753"/>
    <lineage>
        <taxon>Bacteria</taxon>
        <taxon>Bacillati</taxon>
        <taxon>Bacillota</taxon>
        <taxon>Bacilli</taxon>
        <taxon>Bacillales</taxon>
        <taxon>Bacillaceae</taxon>
        <taxon>Halobacillus</taxon>
    </lineage>
</organism>
<reference evidence="1 2" key="1">
    <citation type="journal article" date="2004" name="Extremophiles">
        <title>Halobacillus locisalis sp. nov., a halophilic bacterium isolated from a marine solar saltern of the Yellow Sea in Korea.</title>
        <authorList>
            <person name="Yoon J.H."/>
            <person name="Kang K.H."/>
            <person name="Oh T.K."/>
            <person name="Park Y.H."/>
        </authorList>
    </citation>
    <scope>NUCLEOTIDE SEQUENCE [LARGE SCALE GENOMIC DNA]</scope>
    <source>
        <strain evidence="1 2">KCTC 3788</strain>
    </source>
</reference>
<keyword evidence="2" id="KW-1185">Reference proteome</keyword>
<evidence type="ECO:0000313" key="1">
    <source>
        <dbReference type="EMBL" id="MBA2175870.1"/>
    </source>
</evidence>
<dbReference type="EMBL" id="JACEFG010000003">
    <property type="protein sequence ID" value="MBA2175870.1"/>
    <property type="molecule type" value="Genomic_DNA"/>
</dbReference>